<name>A0ABY5MQE3_9HYPH</name>
<dbReference type="InterPro" id="IPR045397">
    <property type="entry name" value="TumE-like"/>
</dbReference>
<keyword evidence="2" id="KW-1185">Reference proteome</keyword>
<sequence length="81" mass="9164">MKAELIEKSRTVINDTAFFEVVLWLLPAPAPGSEHPFKYRLALVINNECVLRYDNERGKGDHRHLGNCEEPIEFTSLGGPI</sequence>
<dbReference type="Proteomes" id="UP001342418">
    <property type="component" value="Chromosome"/>
</dbReference>
<accession>A0ABY5MQE3</accession>
<reference evidence="1 2" key="1">
    <citation type="submission" date="2018-07" db="EMBL/GenBank/DDBJ databases">
        <title>Genome sequence of Nitratireductor thuwali#1536.</title>
        <authorList>
            <person name="Michoud G."/>
            <person name="Merlino G."/>
            <person name="Sefrji F.O."/>
            <person name="Daffonchio D."/>
        </authorList>
    </citation>
    <scope>NUCLEOTIDE SEQUENCE [LARGE SCALE GENOMIC DNA]</scope>
    <source>
        <strain evidence="2">Nit1536</strain>
    </source>
</reference>
<dbReference type="EMBL" id="CP030941">
    <property type="protein sequence ID" value="UUP18838.1"/>
    <property type="molecule type" value="Genomic_DNA"/>
</dbReference>
<gene>
    <name evidence="1" type="ORF">NTH_03323</name>
</gene>
<evidence type="ECO:0000313" key="2">
    <source>
        <dbReference type="Proteomes" id="UP001342418"/>
    </source>
</evidence>
<dbReference type="Pfam" id="PF20126">
    <property type="entry name" value="TumE"/>
    <property type="match status" value="1"/>
</dbReference>
<protein>
    <submittedName>
        <fullName evidence="1">Uncharacterized protein</fullName>
    </submittedName>
</protein>
<evidence type="ECO:0000313" key="1">
    <source>
        <dbReference type="EMBL" id="UUP18838.1"/>
    </source>
</evidence>
<organism evidence="1 2">
    <name type="scientific">Nitratireductor thuwali</name>
    <dbReference type="NCBI Taxonomy" id="2267699"/>
    <lineage>
        <taxon>Bacteria</taxon>
        <taxon>Pseudomonadati</taxon>
        <taxon>Pseudomonadota</taxon>
        <taxon>Alphaproteobacteria</taxon>
        <taxon>Hyphomicrobiales</taxon>
        <taxon>Phyllobacteriaceae</taxon>
        <taxon>Nitratireductor</taxon>
    </lineage>
</organism>
<proteinExistence type="predicted"/>